<evidence type="ECO:0000313" key="2">
    <source>
        <dbReference type="Proteomes" id="UP000199053"/>
    </source>
</evidence>
<evidence type="ECO:0000313" key="1">
    <source>
        <dbReference type="EMBL" id="SDK44385.1"/>
    </source>
</evidence>
<name>A0A1G9BZN6_9BACT</name>
<dbReference type="STRING" id="246191.SAMN05660337_0465"/>
<reference evidence="2" key="1">
    <citation type="submission" date="2016-10" db="EMBL/GenBank/DDBJ databases">
        <authorList>
            <person name="Varghese N."/>
            <person name="Submissions S."/>
        </authorList>
    </citation>
    <scope>NUCLEOTIDE SEQUENCE [LARGE SCALE GENOMIC DNA]</scope>
    <source>
        <strain evidence="2">DSM 16995</strain>
    </source>
</reference>
<dbReference type="Proteomes" id="UP000199053">
    <property type="component" value="Unassembled WGS sequence"/>
</dbReference>
<dbReference type="SUPFAM" id="SSF52540">
    <property type="entry name" value="P-loop containing nucleoside triphosphate hydrolases"/>
    <property type="match status" value="1"/>
</dbReference>
<dbReference type="Gene3D" id="3.40.50.300">
    <property type="entry name" value="P-loop containing nucleotide triphosphate hydrolases"/>
    <property type="match status" value="1"/>
</dbReference>
<organism evidence="1 2">
    <name type="scientific">Maridesulfovibrio ferrireducens</name>
    <dbReference type="NCBI Taxonomy" id="246191"/>
    <lineage>
        <taxon>Bacteria</taxon>
        <taxon>Pseudomonadati</taxon>
        <taxon>Thermodesulfobacteriota</taxon>
        <taxon>Desulfovibrionia</taxon>
        <taxon>Desulfovibrionales</taxon>
        <taxon>Desulfovibrionaceae</taxon>
        <taxon>Maridesulfovibrio</taxon>
    </lineage>
</organism>
<dbReference type="AlphaFoldDB" id="A0A1G9BZN6"/>
<dbReference type="EMBL" id="FNGA01000001">
    <property type="protein sequence ID" value="SDK44385.1"/>
    <property type="molecule type" value="Genomic_DNA"/>
</dbReference>
<dbReference type="InterPro" id="IPR027417">
    <property type="entry name" value="P-loop_NTPase"/>
</dbReference>
<keyword evidence="2" id="KW-1185">Reference proteome</keyword>
<accession>A0A1G9BZN6</accession>
<proteinExistence type="predicted"/>
<protein>
    <submittedName>
        <fullName evidence="1">Uncharacterized protein</fullName>
    </submittedName>
</protein>
<gene>
    <name evidence="1" type="ORF">SAMN05660337_0465</name>
</gene>
<dbReference type="RefSeq" id="WP_342025600.1">
    <property type="nucleotide sequence ID" value="NZ_FNGA01000001.1"/>
</dbReference>
<sequence>MHSVEDIPSLESLERRVDQLAAKASARVDDWIELRSEIQKVDEFLQVAPEAEKKMEELTTALFGELLTELETNLTHAIREILGQDREVKAIASIRDKKLQVDFQILNQGGEEDIMVGQGGSVCNILSVGLRLIALSRLNPDIHRPFLVLDEQDCWLRPNLVPRFMDLISTISKRLGFQVLVISHHPLDLFANSADSILALEPNRECGVKIERVK</sequence>